<dbReference type="OrthoDB" id="97058at2759"/>
<proteinExistence type="predicted"/>
<dbReference type="AlphaFoldDB" id="A0A9Q3BFZ2"/>
<organism evidence="1 2">
    <name type="scientific">Austropuccinia psidii MF-1</name>
    <dbReference type="NCBI Taxonomy" id="1389203"/>
    <lineage>
        <taxon>Eukaryota</taxon>
        <taxon>Fungi</taxon>
        <taxon>Dikarya</taxon>
        <taxon>Basidiomycota</taxon>
        <taxon>Pucciniomycotina</taxon>
        <taxon>Pucciniomycetes</taxon>
        <taxon>Pucciniales</taxon>
        <taxon>Sphaerophragmiaceae</taxon>
        <taxon>Austropuccinia</taxon>
    </lineage>
</organism>
<dbReference type="EMBL" id="AVOT02000751">
    <property type="protein sequence ID" value="MBW0464312.1"/>
    <property type="molecule type" value="Genomic_DNA"/>
</dbReference>
<dbReference type="Proteomes" id="UP000765509">
    <property type="component" value="Unassembled WGS sequence"/>
</dbReference>
<comment type="caution">
    <text evidence="1">The sequence shown here is derived from an EMBL/GenBank/DDBJ whole genome shotgun (WGS) entry which is preliminary data.</text>
</comment>
<protein>
    <submittedName>
        <fullName evidence="1">Uncharacterized protein</fullName>
    </submittedName>
</protein>
<keyword evidence="2" id="KW-1185">Reference proteome</keyword>
<sequence>MSAHLSTAQVLVTGESFDGTVEELIIDCGATHHIFNFGSLLSSFVKTPGVGVCTWNSTRSLSSKGWEHSHSIKTQSQFHESDFPFVQSSPYADAFEVTGNGEILDLGKLDEAFPLDPVEVVEKSHPTVLVEAEAVDEICSTIPDPVPEDN</sequence>
<name>A0A9Q3BFZ2_9BASI</name>
<gene>
    <name evidence="1" type="ORF">O181_004027</name>
</gene>
<accession>A0A9Q3BFZ2</accession>
<evidence type="ECO:0000313" key="2">
    <source>
        <dbReference type="Proteomes" id="UP000765509"/>
    </source>
</evidence>
<reference evidence="1" key="1">
    <citation type="submission" date="2021-03" db="EMBL/GenBank/DDBJ databases">
        <title>Draft genome sequence of rust myrtle Austropuccinia psidii MF-1, a brazilian biotype.</title>
        <authorList>
            <person name="Quecine M.C."/>
            <person name="Pachon D.M.R."/>
            <person name="Bonatelli M.L."/>
            <person name="Correr F.H."/>
            <person name="Franceschini L.M."/>
            <person name="Leite T.F."/>
            <person name="Margarido G.R.A."/>
            <person name="Almeida C.A."/>
            <person name="Ferrarezi J.A."/>
            <person name="Labate C.A."/>
        </authorList>
    </citation>
    <scope>NUCLEOTIDE SEQUENCE</scope>
    <source>
        <strain evidence="1">MF-1</strain>
    </source>
</reference>
<evidence type="ECO:0000313" key="1">
    <source>
        <dbReference type="EMBL" id="MBW0464312.1"/>
    </source>
</evidence>